<name>A0A8B7XX10_ACAPL</name>
<dbReference type="OMA" id="QANDSCE"/>
<evidence type="ECO:0000256" key="5">
    <source>
        <dbReference type="SAM" id="Phobius"/>
    </source>
</evidence>
<dbReference type="AlphaFoldDB" id="A0A8B7XX10"/>
<feature type="transmembrane region" description="Helical" evidence="5">
    <location>
        <begin position="141"/>
        <end position="162"/>
    </location>
</feature>
<keyword evidence="3 5" id="KW-1133">Transmembrane helix</keyword>
<dbReference type="GO" id="GO:0016020">
    <property type="term" value="C:membrane"/>
    <property type="evidence" value="ECO:0007669"/>
    <property type="project" value="UniProtKB-SubCell"/>
</dbReference>
<dbReference type="SUPFAM" id="SSF81321">
    <property type="entry name" value="Family A G protein-coupled receptor-like"/>
    <property type="match status" value="1"/>
</dbReference>
<dbReference type="RefSeq" id="XP_022084575.1">
    <property type="nucleotide sequence ID" value="XM_022228883.1"/>
</dbReference>
<evidence type="ECO:0000256" key="4">
    <source>
        <dbReference type="ARBA" id="ARBA00023136"/>
    </source>
</evidence>
<evidence type="ECO:0000313" key="8">
    <source>
        <dbReference type="RefSeq" id="XP_022084575.1"/>
    </source>
</evidence>
<protein>
    <submittedName>
        <fullName evidence="8">RYamide receptor-like</fullName>
    </submittedName>
</protein>
<feature type="transmembrane region" description="Helical" evidence="5">
    <location>
        <begin position="45"/>
        <end position="65"/>
    </location>
</feature>
<feature type="domain" description="G-protein coupled receptors family 1 profile" evidence="6">
    <location>
        <begin position="11"/>
        <end position="175"/>
    </location>
</feature>
<dbReference type="Pfam" id="PF00001">
    <property type="entry name" value="7tm_1"/>
    <property type="match status" value="1"/>
</dbReference>
<dbReference type="PROSITE" id="PS50262">
    <property type="entry name" value="G_PROTEIN_RECEP_F1_2"/>
    <property type="match status" value="1"/>
</dbReference>
<organism evidence="7 8">
    <name type="scientific">Acanthaster planci</name>
    <name type="common">Crown-of-thorns starfish</name>
    <dbReference type="NCBI Taxonomy" id="133434"/>
    <lineage>
        <taxon>Eukaryota</taxon>
        <taxon>Metazoa</taxon>
        <taxon>Echinodermata</taxon>
        <taxon>Eleutherozoa</taxon>
        <taxon>Asterozoa</taxon>
        <taxon>Asteroidea</taxon>
        <taxon>Valvatacea</taxon>
        <taxon>Valvatida</taxon>
        <taxon>Acanthasteridae</taxon>
        <taxon>Acanthaster</taxon>
    </lineage>
</organism>
<comment type="subcellular location">
    <subcellularLocation>
        <location evidence="1">Membrane</location>
    </subcellularLocation>
</comment>
<accession>A0A8B7XX10</accession>
<keyword evidence="2 5" id="KW-0812">Transmembrane</keyword>
<evidence type="ECO:0000256" key="1">
    <source>
        <dbReference type="ARBA" id="ARBA00004370"/>
    </source>
</evidence>
<dbReference type="KEGG" id="aplc:110975985"/>
<evidence type="ECO:0000313" key="7">
    <source>
        <dbReference type="Proteomes" id="UP000694845"/>
    </source>
</evidence>
<dbReference type="GO" id="GO:0004930">
    <property type="term" value="F:G protein-coupled receptor activity"/>
    <property type="evidence" value="ECO:0007669"/>
    <property type="project" value="InterPro"/>
</dbReference>
<proteinExistence type="predicted"/>
<evidence type="ECO:0000256" key="3">
    <source>
        <dbReference type="ARBA" id="ARBA00022989"/>
    </source>
</evidence>
<gene>
    <name evidence="8" type="primary">LOC110975985</name>
</gene>
<reference evidence="8" key="1">
    <citation type="submission" date="2025-08" db="UniProtKB">
        <authorList>
            <consortium name="RefSeq"/>
        </authorList>
    </citation>
    <scope>IDENTIFICATION</scope>
</reference>
<dbReference type="CDD" id="cd00637">
    <property type="entry name" value="7tm_classA_rhodopsin-like"/>
    <property type="match status" value="1"/>
</dbReference>
<dbReference type="Proteomes" id="UP000694845">
    <property type="component" value="Unplaced"/>
</dbReference>
<dbReference type="OrthoDB" id="10042731at2759"/>
<evidence type="ECO:0000259" key="6">
    <source>
        <dbReference type="PROSITE" id="PS50262"/>
    </source>
</evidence>
<keyword evidence="4 5" id="KW-0472">Membrane</keyword>
<dbReference type="PANTHER" id="PTHR45698">
    <property type="entry name" value="TRACE AMINE-ASSOCIATED RECEPTOR 19N-RELATED"/>
    <property type="match status" value="1"/>
</dbReference>
<dbReference type="GeneID" id="110975985"/>
<dbReference type="InterPro" id="IPR000276">
    <property type="entry name" value="GPCR_Rhodpsn"/>
</dbReference>
<evidence type="ECO:0000256" key="2">
    <source>
        <dbReference type="ARBA" id="ARBA00022692"/>
    </source>
</evidence>
<dbReference type="Gene3D" id="1.20.1070.10">
    <property type="entry name" value="Rhodopsin 7-helix transmembrane proteins"/>
    <property type="match status" value="1"/>
</dbReference>
<feature type="non-terminal residue" evidence="8">
    <location>
        <position position="1"/>
    </location>
</feature>
<dbReference type="PANTHER" id="PTHR45698:SF1">
    <property type="entry name" value="TRACE AMINE-ASSOCIATED RECEPTOR 13C-LIKE"/>
    <property type="match status" value="1"/>
</dbReference>
<sequence>SEWPQWSLYVTSAYNLVAISMERYLATCQPVIHRNKLTPKRLKVLMVAVWLCGWLPEAHLVPISYQANDSCEASWPSPAVQAVSGVAIAVWEFVVPLVIMIFAYTKIILELYKCSKARVGDNNDAQNNMLSKANKNVTKTLFVMAVFFAICWEPTDVSYILFHSGLNDNSLDSVF</sequence>
<feature type="transmembrane region" description="Helical" evidence="5">
    <location>
        <begin position="85"/>
        <end position="109"/>
    </location>
</feature>
<keyword evidence="7" id="KW-1185">Reference proteome</keyword>
<dbReference type="InterPro" id="IPR017452">
    <property type="entry name" value="GPCR_Rhodpsn_7TM"/>
</dbReference>
<dbReference type="PRINTS" id="PR00237">
    <property type="entry name" value="GPCRRHODOPSN"/>
</dbReference>